<name>A0A383D068_9ZZZZ</name>
<proteinExistence type="predicted"/>
<accession>A0A383D068</accession>
<sequence length="44" mass="4764">MIISCDLVDESDTDCFGTNFGSAYIDDCGYCIGGLTGLEENFKM</sequence>
<feature type="non-terminal residue" evidence="1">
    <location>
        <position position="44"/>
    </location>
</feature>
<protein>
    <submittedName>
        <fullName evidence="1">Uncharacterized protein</fullName>
    </submittedName>
</protein>
<dbReference type="AlphaFoldDB" id="A0A383D068"/>
<organism evidence="1">
    <name type="scientific">marine metagenome</name>
    <dbReference type="NCBI Taxonomy" id="408172"/>
    <lineage>
        <taxon>unclassified sequences</taxon>
        <taxon>metagenomes</taxon>
        <taxon>ecological metagenomes</taxon>
    </lineage>
</organism>
<dbReference type="EMBL" id="UINC01213256">
    <property type="protein sequence ID" value="SVE37946.1"/>
    <property type="molecule type" value="Genomic_DNA"/>
</dbReference>
<evidence type="ECO:0000313" key="1">
    <source>
        <dbReference type="EMBL" id="SVE37946.1"/>
    </source>
</evidence>
<gene>
    <name evidence="1" type="ORF">METZ01_LOCUS490800</name>
</gene>
<reference evidence="1" key="1">
    <citation type="submission" date="2018-05" db="EMBL/GenBank/DDBJ databases">
        <authorList>
            <person name="Lanie J.A."/>
            <person name="Ng W.-L."/>
            <person name="Kazmierczak K.M."/>
            <person name="Andrzejewski T.M."/>
            <person name="Davidsen T.M."/>
            <person name="Wayne K.J."/>
            <person name="Tettelin H."/>
            <person name="Glass J.I."/>
            <person name="Rusch D."/>
            <person name="Podicherti R."/>
            <person name="Tsui H.-C.T."/>
            <person name="Winkler M.E."/>
        </authorList>
    </citation>
    <scope>NUCLEOTIDE SEQUENCE</scope>
</reference>